<dbReference type="PRINTS" id="PR00834">
    <property type="entry name" value="PROTEASES2C"/>
</dbReference>
<evidence type="ECO:0000313" key="6">
    <source>
        <dbReference type="Proteomes" id="UP000177982"/>
    </source>
</evidence>
<dbReference type="AlphaFoldDB" id="A0A1G2L2M3"/>
<evidence type="ECO:0000256" key="1">
    <source>
        <dbReference type="ARBA" id="ARBA00022670"/>
    </source>
</evidence>
<name>A0A1G2L2M3_9BACT</name>
<dbReference type="InterPro" id="IPR001478">
    <property type="entry name" value="PDZ"/>
</dbReference>
<organism evidence="5 6">
    <name type="scientific">Candidatus Sungbacteria bacterium RIFCSPLOWO2_01_FULL_47_10</name>
    <dbReference type="NCBI Taxonomy" id="1802276"/>
    <lineage>
        <taxon>Bacteria</taxon>
        <taxon>Candidatus Sungiibacteriota</taxon>
    </lineage>
</organism>
<keyword evidence="2" id="KW-0378">Hydrolase</keyword>
<dbReference type="InterPro" id="IPR009003">
    <property type="entry name" value="Peptidase_S1_PA"/>
</dbReference>
<keyword evidence="1" id="KW-0645">Protease</keyword>
<dbReference type="Pfam" id="PF13180">
    <property type="entry name" value="PDZ_2"/>
    <property type="match status" value="1"/>
</dbReference>
<evidence type="ECO:0000256" key="2">
    <source>
        <dbReference type="ARBA" id="ARBA00022801"/>
    </source>
</evidence>
<dbReference type="SUPFAM" id="SSF50494">
    <property type="entry name" value="Trypsin-like serine proteases"/>
    <property type="match status" value="1"/>
</dbReference>
<proteinExistence type="predicted"/>
<comment type="caution">
    <text evidence="5">The sequence shown here is derived from an EMBL/GenBank/DDBJ whole genome shotgun (WGS) entry which is preliminary data.</text>
</comment>
<evidence type="ECO:0000259" key="4">
    <source>
        <dbReference type="PROSITE" id="PS50106"/>
    </source>
</evidence>
<dbReference type="InterPro" id="IPR001940">
    <property type="entry name" value="Peptidase_S1C"/>
</dbReference>
<dbReference type="InterPro" id="IPR051201">
    <property type="entry name" value="Chloro_Bact_Ser_Proteases"/>
</dbReference>
<dbReference type="GO" id="GO:0006508">
    <property type="term" value="P:proteolysis"/>
    <property type="evidence" value="ECO:0007669"/>
    <property type="project" value="UniProtKB-KW"/>
</dbReference>
<dbReference type="PANTHER" id="PTHR43343">
    <property type="entry name" value="PEPTIDASE S12"/>
    <property type="match status" value="1"/>
</dbReference>
<dbReference type="Gene3D" id="2.40.10.120">
    <property type="match status" value="1"/>
</dbReference>
<keyword evidence="3" id="KW-0472">Membrane</keyword>
<accession>A0A1G2L2M3</accession>
<dbReference type="PROSITE" id="PS50106">
    <property type="entry name" value="PDZ"/>
    <property type="match status" value="1"/>
</dbReference>
<keyword evidence="3" id="KW-1133">Transmembrane helix</keyword>
<feature type="domain" description="PDZ" evidence="4">
    <location>
        <begin position="351"/>
        <end position="433"/>
    </location>
</feature>
<dbReference type="Pfam" id="PF13365">
    <property type="entry name" value="Trypsin_2"/>
    <property type="match status" value="1"/>
</dbReference>
<dbReference type="GO" id="GO:0004252">
    <property type="term" value="F:serine-type endopeptidase activity"/>
    <property type="evidence" value="ECO:0007669"/>
    <property type="project" value="InterPro"/>
</dbReference>
<dbReference type="Gene3D" id="2.30.42.10">
    <property type="match status" value="1"/>
</dbReference>
<dbReference type="Proteomes" id="UP000177982">
    <property type="component" value="Unassembled WGS sequence"/>
</dbReference>
<evidence type="ECO:0000313" key="5">
    <source>
        <dbReference type="EMBL" id="OHA04919.1"/>
    </source>
</evidence>
<gene>
    <name evidence="5" type="ORF">A2934_04820</name>
</gene>
<sequence length="446" mass="48710">MIFVLRILSFEFFMEDDTLKQSTNSNEGIEKDRFAQHHLTIHQVIFITILLTFIISIATTLSIIYYFSDLLELSGGPAFIQTVLPVRERTTREINEKILRQDELVVGVVKEASPSVVSIIASKDVPLVEQYYVNPFPDDPFFGEFFRQFQIPEQRERGMEKREVSAGSGFIVSGDGLIVTNKHVVADTDAEYTVFFSDGSKTSATVLARDPFQDLAVLKVEKSGLAVASLGDSARIDIGQSVIAIGNALGEYSNTVSVGIVSGLGRSILAYGEGVGSEELTELIQTDAAINPGNSGGPLLNLRGEVIGINVAMAEGAENIGFAIPINRAKRDVESVKSTGKIVYPFMGIRYVSITKAIQEDRNLPVDYGVLLVEEKDAPAVVPESPADTAGLKNGDIILSIDGKIVDQSNTLLDILQDYTVGNKILLKVLREKQELSFELTLSERK</sequence>
<feature type="transmembrane region" description="Helical" evidence="3">
    <location>
        <begin position="44"/>
        <end position="67"/>
    </location>
</feature>
<keyword evidence="3" id="KW-0812">Transmembrane</keyword>
<evidence type="ECO:0000256" key="3">
    <source>
        <dbReference type="SAM" id="Phobius"/>
    </source>
</evidence>
<dbReference type="CDD" id="cd06779">
    <property type="entry name" value="cpPDZ_Deg_HtrA-like"/>
    <property type="match status" value="1"/>
</dbReference>
<dbReference type="PANTHER" id="PTHR43343:SF3">
    <property type="entry name" value="PROTEASE DO-LIKE 8, CHLOROPLASTIC"/>
    <property type="match status" value="1"/>
</dbReference>
<dbReference type="SMART" id="SM00228">
    <property type="entry name" value="PDZ"/>
    <property type="match status" value="1"/>
</dbReference>
<dbReference type="EMBL" id="MHQO01000065">
    <property type="protein sequence ID" value="OHA04919.1"/>
    <property type="molecule type" value="Genomic_DNA"/>
</dbReference>
<dbReference type="InterPro" id="IPR036034">
    <property type="entry name" value="PDZ_sf"/>
</dbReference>
<dbReference type="SUPFAM" id="SSF50156">
    <property type="entry name" value="PDZ domain-like"/>
    <property type="match status" value="1"/>
</dbReference>
<reference evidence="5 6" key="1">
    <citation type="journal article" date="2016" name="Nat. Commun.">
        <title>Thousands of microbial genomes shed light on interconnected biogeochemical processes in an aquifer system.</title>
        <authorList>
            <person name="Anantharaman K."/>
            <person name="Brown C.T."/>
            <person name="Hug L.A."/>
            <person name="Sharon I."/>
            <person name="Castelle C.J."/>
            <person name="Probst A.J."/>
            <person name="Thomas B.C."/>
            <person name="Singh A."/>
            <person name="Wilkins M.J."/>
            <person name="Karaoz U."/>
            <person name="Brodie E.L."/>
            <person name="Williams K.H."/>
            <person name="Hubbard S.S."/>
            <person name="Banfield J.F."/>
        </authorList>
    </citation>
    <scope>NUCLEOTIDE SEQUENCE [LARGE SCALE GENOMIC DNA]</scope>
</reference>
<protein>
    <recommendedName>
        <fullName evidence="4">PDZ domain-containing protein</fullName>
    </recommendedName>
</protein>